<dbReference type="EMBL" id="SNRY01010216">
    <property type="protein sequence ID" value="KAA6306044.1"/>
    <property type="molecule type" value="Genomic_DNA"/>
</dbReference>
<comment type="caution">
    <text evidence="1">The sequence shown here is derived from an EMBL/GenBank/DDBJ whole genome shotgun (WGS) entry which is preliminary data.</text>
</comment>
<reference evidence="1" key="1">
    <citation type="submission" date="2019-03" db="EMBL/GenBank/DDBJ databases">
        <title>Single cell metagenomics reveals metabolic interactions within the superorganism composed of flagellate Streblomastix strix and complex community of Bacteroidetes bacteria on its surface.</title>
        <authorList>
            <person name="Treitli S.C."/>
            <person name="Kolisko M."/>
            <person name="Husnik F."/>
            <person name="Keeling P."/>
            <person name="Hampl V."/>
        </authorList>
    </citation>
    <scope>NUCLEOTIDE SEQUENCE</scope>
    <source>
        <strain evidence="1">STM</strain>
    </source>
</reference>
<dbReference type="AlphaFoldDB" id="A0A5J4PBM1"/>
<evidence type="ECO:0000313" key="1">
    <source>
        <dbReference type="EMBL" id="KAA6306044.1"/>
    </source>
</evidence>
<proteinExistence type="predicted"/>
<name>A0A5J4PBM1_9ZZZZ</name>
<feature type="non-terminal residue" evidence="1">
    <location>
        <position position="1"/>
    </location>
</feature>
<protein>
    <submittedName>
        <fullName evidence="1">Uncharacterized protein</fullName>
    </submittedName>
</protein>
<accession>A0A5J4PBM1</accession>
<organism evidence="1">
    <name type="scientific">termite gut metagenome</name>
    <dbReference type="NCBI Taxonomy" id="433724"/>
    <lineage>
        <taxon>unclassified sequences</taxon>
        <taxon>metagenomes</taxon>
        <taxon>organismal metagenomes</taxon>
    </lineage>
</organism>
<gene>
    <name evidence="1" type="ORF">EZS27_042301</name>
</gene>
<sequence length="30" mass="3199">NFSITQKPTCFAGGNVIPALPLTFKEFSVA</sequence>